<accession>A0A9P0AEY2</accession>
<sequence length="105" mass="11481">MALTGTLQGLVILFFVGWYTIGVWKATDQLFKNQFQKYLDSQTTLRTDFSAEKTSGRFPRNEDDSTGAETGGPDDVTAKPDDVDTAPDPVDDDEGAVQTSLDSLQ</sequence>
<keyword evidence="4" id="KW-1185">Reference proteome</keyword>
<proteinExistence type="predicted"/>
<dbReference type="AlphaFoldDB" id="A0A9P0AEY2"/>
<keyword evidence="2" id="KW-1133">Transmembrane helix</keyword>
<evidence type="ECO:0000313" key="3">
    <source>
        <dbReference type="EMBL" id="CAH0391307.1"/>
    </source>
</evidence>
<feature type="region of interest" description="Disordered" evidence="1">
    <location>
        <begin position="49"/>
        <end position="105"/>
    </location>
</feature>
<keyword evidence="2" id="KW-0812">Transmembrane</keyword>
<keyword evidence="2" id="KW-0472">Membrane</keyword>
<feature type="compositionally biased region" description="Basic and acidic residues" evidence="1">
    <location>
        <begin position="49"/>
        <end position="63"/>
    </location>
</feature>
<protein>
    <submittedName>
        <fullName evidence="3">Uncharacterized protein</fullName>
    </submittedName>
</protein>
<evidence type="ECO:0000256" key="2">
    <source>
        <dbReference type="SAM" id="Phobius"/>
    </source>
</evidence>
<evidence type="ECO:0000313" key="4">
    <source>
        <dbReference type="Proteomes" id="UP001152759"/>
    </source>
</evidence>
<feature type="compositionally biased region" description="Acidic residues" evidence="1">
    <location>
        <begin position="83"/>
        <end position="95"/>
    </location>
</feature>
<gene>
    <name evidence="3" type="ORF">BEMITA_LOCUS9940</name>
</gene>
<feature type="transmembrane region" description="Helical" evidence="2">
    <location>
        <begin position="6"/>
        <end position="24"/>
    </location>
</feature>
<organism evidence="3 4">
    <name type="scientific">Bemisia tabaci</name>
    <name type="common">Sweetpotato whitefly</name>
    <name type="synonym">Aleurodes tabaci</name>
    <dbReference type="NCBI Taxonomy" id="7038"/>
    <lineage>
        <taxon>Eukaryota</taxon>
        <taxon>Metazoa</taxon>
        <taxon>Ecdysozoa</taxon>
        <taxon>Arthropoda</taxon>
        <taxon>Hexapoda</taxon>
        <taxon>Insecta</taxon>
        <taxon>Pterygota</taxon>
        <taxon>Neoptera</taxon>
        <taxon>Paraneoptera</taxon>
        <taxon>Hemiptera</taxon>
        <taxon>Sternorrhyncha</taxon>
        <taxon>Aleyrodoidea</taxon>
        <taxon>Aleyrodidae</taxon>
        <taxon>Aleyrodinae</taxon>
        <taxon>Bemisia</taxon>
    </lineage>
</organism>
<dbReference type="EMBL" id="OU963867">
    <property type="protein sequence ID" value="CAH0391307.1"/>
    <property type="molecule type" value="Genomic_DNA"/>
</dbReference>
<name>A0A9P0AEY2_BEMTA</name>
<dbReference type="Proteomes" id="UP001152759">
    <property type="component" value="Chromosome 6"/>
</dbReference>
<reference evidence="3" key="1">
    <citation type="submission" date="2021-12" db="EMBL/GenBank/DDBJ databases">
        <authorList>
            <person name="King R."/>
        </authorList>
    </citation>
    <scope>NUCLEOTIDE SEQUENCE</scope>
</reference>
<evidence type="ECO:0000256" key="1">
    <source>
        <dbReference type="SAM" id="MobiDB-lite"/>
    </source>
</evidence>